<proteinExistence type="predicted"/>
<dbReference type="EMBL" id="AC157891">
    <property type="protein sequence ID" value="ABN08661.1"/>
    <property type="molecule type" value="Genomic_DNA"/>
</dbReference>
<name>A2Q4W1_MEDTR</name>
<evidence type="ECO:0000313" key="1">
    <source>
        <dbReference type="EMBL" id="ABN08661.1"/>
    </source>
</evidence>
<organism evidence="1">
    <name type="scientific">Medicago truncatula</name>
    <name type="common">Barrel medic</name>
    <name type="synonym">Medicago tribuloides</name>
    <dbReference type="NCBI Taxonomy" id="3880"/>
    <lineage>
        <taxon>Eukaryota</taxon>
        <taxon>Viridiplantae</taxon>
        <taxon>Streptophyta</taxon>
        <taxon>Embryophyta</taxon>
        <taxon>Tracheophyta</taxon>
        <taxon>Spermatophyta</taxon>
        <taxon>Magnoliopsida</taxon>
        <taxon>eudicotyledons</taxon>
        <taxon>Gunneridae</taxon>
        <taxon>Pentapetalae</taxon>
        <taxon>rosids</taxon>
        <taxon>fabids</taxon>
        <taxon>Fabales</taxon>
        <taxon>Fabaceae</taxon>
        <taxon>Papilionoideae</taxon>
        <taxon>50 kb inversion clade</taxon>
        <taxon>NPAAA clade</taxon>
        <taxon>Hologalegina</taxon>
        <taxon>IRL clade</taxon>
        <taxon>Trifolieae</taxon>
        <taxon>Medicago</taxon>
    </lineage>
</organism>
<sequence length="50" mass="5599">MSLECVGFEDAKILSVEDSCEDGDLCVFSFCEDGELMEIVVVPEEEDETY</sequence>
<accession>A2Q4W1</accession>
<gene>
    <name evidence="1" type="ORF">MtrDRAFT_AC157891g34v2</name>
</gene>
<dbReference type="AlphaFoldDB" id="A2Q4W1"/>
<reference evidence="1" key="1">
    <citation type="submission" date="2005-03" db="EMBL/GenBank/DDBJ databases">
        <authorList>
            <person name="Town C.D."/>
        </authorList>
    </citation>
    <scope>NUCLEOTIDE SEQUENCE</scope>
</reference>
<reference evidence="1" key="2">
    <citation type="submission" date="2007-03" db="EMBL/GenBank/DDBJ databases">
        <authorList>
            <consortium name="The International Medicago Genome Annotation Group"/>
        </authorList>
    </citation>
    <scope>NUCLEOTIDE SEQUENCE</scope>
</reference>
<protein>
    <submittedName>
        <fullName evidence="1">Uncharacterized protein</fullName>
    </submittedName>
</protein>